<gene>
    <name evidence="10" type="ORF">AURANDRAFT_65205</name>
</gene>
<evidence type="ECO:0000256" key="4">
    <source>
        <dbReference type="ARBA" id="ARBA00022840"/>
    </source>
</evidence>
<keyword evidence="1" id="KW-0808">Transferase</keyword>
<dbReference type="InterPro" id="IPR008271">
    <property type="entry name" value="Ser/Thr_kinase_AS"/>
</dbReference>
<protein>
    <recommendedName>
        <fullName evidence="5">NEK6-subfamily protein kinase</fullName>
        <ecNumber evidence="5">2.7.11.34</ecNumber>
    </recommendedName>
</protein>
<dbReference type="RefSeq" id="XP_009038223.1">
    <property type="nucleotide sequence ID" value="XM_009039975.1"/>
</dbReference>
<feature type="binding site" evidence="6">
    <location>
        <position position="119"/>
    </location>
    <ligand>
        <name>ATP</name>
        <dbReference type="ChEBI" id="CHEBI:30616"/>
    </ligand>
</feature>
<accession>F0YD27</accession>
<dbReference type="InParanoid" id="F0YD27"/>
<dbReference type="SUPFAM" id="SSF56112">
    <property type="entry name" value="Protein kinase-like (PK-like)"/>
    <property type="match status" value="1"/>
</dbReference>
<dbReference type="OrthoDB" id="4062651at2759"/>
<proteinExistence type="inferred from homology"/>
<evidence type="ECO:0000256" key="7">
    <source>
        <dbReference type="RuleBase" id="RU000304"/>
    </source>
</evidence>
<evidence type="ECO:0000313" key="10">
    <source>
        <dbReference type="EMBL" id="EGB06982.1"/>
    </source>
</evidence>
<dbReference type="PROSITE" id="PS50011">
    <property type="entry name" value="PROTEIN_KINASE_DOM"/>
    <property type="match status" value="1"/>
</dbReference>
<keyword evidence="4 6" id="KW-0067">ATP-binding</keyword>
<dbReference type="KEGG" id="aaf:AURANDRAFT_65205"/>
<dbReference type="GO" id="GO:0004674">
    <property type="term" value="F:protein serine/threonine kinase activity"/>
    <property type="evidence" value="ECO:0007669"/>
    <property type="project" value="UniProtKB-KW"/>
</dbReference>
<evidence type="ECO:0000256" key="5">
    <source>
        <dbReference type="ARBA" id="ARBA00039067"/>
    </source>
</evidence>
<reference evidence="10 11" key="1">
    <citation type="journal article" date="2011" name="Proc. Natl. Acad. Sci. U.S.A.">
        <title>Niche of harmful alga Aureococcus anophagefferens revealed through ecogenomics.</title>
        <authorList>
            <person name="Gobler C.J."/>
            <person name="Berry D.L."/>
            <person name="Dyhrman S.T."/>
            <person name="Wilhelm S.W."/>
            <person name="Salamov A."/>
            <person name="Lobanov A.V."/>
            <person name="Zhang Y."/>
            <person name="Collier J.L."/>
            <person name="Wurch L.L."/>
            <person name="Kustka A.B."/>
            <person name="Dill B.D."/>
            <person name="Shah M."/>
            <person name="VerBerkmoes N.C."/>
            <person name="Kuo A."/>
            <person name="Terry A."/>
            <person name="Pangilinan J."/>
            <person name="Lindquist E.A."/>
            <person name="Lucas S."/>
            <person name="Paulsen I.T."/>
            <person name="Hattenrath-Lehmann T.K."/>
            <person name="Talmage S.C."/>
            <person name="Walker E.A."/>
            <person name="Koch F."/>
            <person name="Burson A.M."/>
            <person name="Marcoval M.A."/>
            <person name="Tang Y.Z."/>
            <person name="Lecleir G.R."/>
            <person name="Coyne K.J."/>
            <person name="Berg G.M."/>
            <person name="Bertrand E.M."/>
            <person name="Saito M.A."/>
            <person name="Gladyshev V.N."/>
            <person name="Grigoriev I.V."/>
        </authorList>
    </citation>
    <scope>NUCLEOTIDE SEQUENCE [LARGE SCALE GENOMIC DNA]</scope>
    <source>
        <strain evidence="11">CCMP 1984</strain>
    </source>
</reference>
<dbReference type="InterPro" id="IPR000719">
    <property type="entry name" value="Prot_kinase_dom"/>
</dbReference>
<feature type="region of interest" description="Disordered" evidence="8">
    <location>
        <begin position="393"/>
        <end position="416"/>
    </location>
</feature>
<dbReference type="PROSITE" id="PS00108">
    <property type="entry name" value="PROTEIN_KINASE_ST"/>
    <property type="match status" value="1"/>
</dbReference>
<dbReference type="EC" id="2.7.11.34" evidence="5"/>
<dbReference type="Proteomes" id="UP000002729">
    <property type="component" value="Unassembled WGS sequence"/>
</dbReference>
<comment type="similarity">
    <text evidence="7">Belongs to the protein kinase superfamily.</text>
</comment>
<dbReference type="Gene3D" id="3.30.200.20">
    <property type="entry name" value="Phosphorylase Kinase, domain 1"/>
    <property type="match status" value="1"/>
</dbReference>
<dbReference type="SMART" id="SM00220">
    <property type="entry name" value="S_TKc"/>
    <property type="match status" value="1"/>
</dbReference>
<evidence type="ECO:0000256" key="3">
    <source>
        <dbReference type="ARBA" id="ARBA00022777"/>
    </source>
</evidence>
<evidence type="ECO:0000313" key="11">
    <source>
        <dbReference type="Proteomes" id="UP000002729"/>
    </source>
</evidence>
<keyword evidence="2 6" id="KW-0547">Nucleotide-binding</keyword>
<dbReference type="InterPro" id="IPR011009">
    <property type="entry name" value="Kinase-like_dom_sf"/>
</dbReference>
<dbReference type="GO" id="GO:0005524">
    <property type="term" value="F:ATP binding"/>
    <property type="evidence" value="ECO:0007669"/>
    <property type="project" value="UniProtKB-UniRule"/>
</dbReference>
<evidence type="ECO:0000256" key="1">
    <source>
        <dbReference type="ARBA" id="ARBA00022679"/>
    </source>
</evidence>
<dbReference type="AlphaFoldDB" id="F0YD27"/>
<dbReference type="InterPro" id="IPR017441">
    <property type="entry name" value="Protein_kinase_ATP_BS"/>
</dbReference>
<evidence type="ECO:0000256" key="8">
    <source>
        <dbReference type="SAM" id="MobiDB-lite"/>
    </source>
</evidence>
<dbReference type="GeneID" id="20225219"/>
<organism evidence="11">
    <name type="scientific">Aureococcus anophagefferens</name>
    <name type="common">Harmful bloom alga</name>
    <dbReference type="NCBI Taxonomy" id="44056"/>
    <lineage>
        <taxon>Eukaryota</taxon>
        <taxon>Sar</taxon>
        <taxon>Stramenopiles</taxon>
        <taxon>Ochrophyta</taxon>
        <taxon>Pelagophyceae</taxon>
        <taxon>Pelagomonadales</taxon>
        <taxon>Pelagomonadaceae</taxon>
        <taxon>Aureococcus</taxon>
    </lineage>
</organism>
<keyword evidence="7" id="KW-0723">Serine/threonine-protein kinase</keyword>
<feature type="compositionally biased region" description="Low complexity" evidence="8">
    <location>
        <begin position="403"/>
        <end position="416"/>
    </location>
</feature>
<dbReference type="Pfam" id="PF00069">
    <property type="entry name" value="Pkinase"/>
    <property type="match status" value="1"/>
</dbReference>
<name>F0YD27_AURAN</name>
<dbReference type="Gene3D" id="1.10.510.10">
    <property type="entry name" value="Transferase(Phosphotransferase) domain 1"/>
    <property type="match status" value="1"/>
</dbReference>
<sequence>MADLVNRQPEDVGVLQEAGWEDVIARQQVAYAAACENFRILRRKYDALKECHTELLWSRAVVDAEGLGADLAADAPVAEADGVVGGTALGRELGRGASSVVFEGRTADGSPCAVKRIAKASAKTLREVRTIGAECEALRALSAGGATPALVATMSTPKFLYVVTDLFGEELYGHVRARGLLGPRPRLQVFAGVAAALARMHEAGYAHRDVKPENVLVDFRGDAVEVKLCDLGLAAKLPDAPRFAFDGGPPGASPDSVFASLGQYAQPNHGPLFRCCGSMGFFAPDMLDVRGYDATRTDVWSLGCLGLELALGSRVFADFWFVAYKTFFAAPRGAGDEAGPFRAALAPKLDAVGRASRGEPGGGACEGALPAFSPFGDLVAACLSEAPAARPSAAECRDRAAPRARTAPTAAPPRAATTARAYDVIRGLARPSSAPRAPSLLDAALT</sequence>
<dbReference type="PANTHER" id="PTHR43289:SF6">
    <property type="entry name" value="SERINE_THREONINE-PROTEIN KINASE NEKL-3"/>
    <property type="match status" value="1"/>
</dbReference>
<dbReference type="EMBL" id="GL833132">
    <property type="protein sequence ID" value="EGB06982.1"/>
    <property type="molecule type" value="Genomic_DNA"/>
</dbReference>
<keyword evidence="11" id="KW-1185">Reference proteome</keyword>
<keyword evidence="3" id="KW-0418">Kinase</keyword>
<evidence type="ECO:0000256" key="6">
    <source>
        <dbReference type="PROSITE-ProRule" id="PRU10141"/>
    </source>
</evidence>
<dbReference type="eggNOG" id="KOG0583">
    <property type="taxonomic scope" value="Eukaryota"/>
</dbReference>
<evidence type="ECO:0000259" key="9">
    <source>
        <dbReference type="PROSITE" id="PS50011"/>
    </source>
</evidence>
<feature type="domain" description="Protein kinase" evidence="9">
    <location>
        <begin position="87"/>
        <end position="404"/>
    </location>
</feature>
<dbReference type="PANTHER" id="PTHR43289">
    <property type="entry name" value="MITOGEN-ACTIVATED PROTEIN KINASE KINASE KINASE 20-RELATED"/>
    <property type="match status" value="1"/>
</dbReference>
<dbReference type="PROSITE" id="PS00107">
    <property type="entry name" value="PROTEIN_KINASE_ATP"/>
    <property type="match status" value="1"/>
</dbReference>
<evidence type="ECO:0000256" key="2">
    <source>
        <dbReference type="ARBA" id="ARBA00022741"/>
    </source>
</evidence>